<sequence>MEHNISFGSKLLVAFLRVMVFALVAILIAIPVCILLDQLGLIG</sequence>
<keyword evidence="1" id="KW-0812">Transmembrane</keyword>
<name>A0A0P7ADI8_9FLAO</name>
<dbReference type="Proteomes" id="UP000050280">
    <property type="component" value="Unassembled WGS sequence"/>
</dbReference>
<organism evidence="2 3">
    <name type="scientific">Croceitalea dokdonensis DOKDO 023</name>
    <dbReference type="NCBI Taxonomy" id="1300341"/>
    <lineage>
        <taxon>Bacteria</taxon>
        <taxon>Pseudomonadati</taxon>
        <taxon>Bacteroidota</taxon>
        <taxon>Flavobacteriia</taxon>
        <taxon>Flavobacteriales</taxon>
        <taxon>Flavobacteriaceae</taxon>
        <taxon>Croceitalea</taxon>
    </lineage>
</organism>
<dbReference type="RefSeq" id="WP_262485538.1">
    <property type="nucleotide sequence ID" value="NZ_LDJX01000005.1"/>
</dbReference>
<proteinExistence type="predicted"/>
<feature type="transmembrane region" description="Helical" evidence="1">
    <location>
        <begin position="12"/>
        <end position="36"/>
    </location>
</feature>
<keyword evidence="3" id="KW-1185">Reference proteome</keyword>
<gene>
    <name evidence="2" type="ORF">I595_2547</name>
</gene>
<keyword evidence="1" id="KW-1133">Transmembrane helix</keyword>
<comment type="caution">
    <text evidence="2">The sequence shown here is derived from an EMBL/GenBank/DDBJ whole genome shotgun (WGS) entry which is preliminary data.</text>
</comment>
<reference evidence="2 3" key="1">
    <citation type="submission" date="2015-09" db="EMBL/GenBank/DDBJ databases">
        <title>Genome sequence of the marine flavobacterium Croceitalea dokdonensis DOKDO 023 that contains proton- and sodium-pumping rhodopsins.</title>
        <authorList>
            <person name="Kwon S.-K."/>
            <person name="Lee H.K."/>
            <person name="Kwak M.-J."/>
            <person name="Kim J.F."/>
        </authorList>
    </citation>
    <scope>NUCLEOTIDE SEQUENCE [LARGE SCALE GENOMIC DNA]</scope>
    <source>
        <strain evidence="2 3">DOKDO 023</strain>
    </source>
</reference>
<protein>
    <submittedName>
        <fullName evidence="2">Uncharacterized protein</fullName>
    </submittedName>
</protein>
<dbReference type="EMBL" id="LDJX01000005">
    <property type="protein sequence ID" value="KPM31282.1"/>
    <property type="molecule type" value="Genomic_DNA"/>
</dbReference>
<keyword evidence="1" id="KW-0472">Membrane</keyword>
<evidence type="ECO:0000313" key="2">
    <source>
        <dbReference type="EMBL" id="KPM31282.1"/>
    </source>
</evidence>
<dbReference type="AlphaFoldDB" id="A0A0P7ADI8"/>
<evidence type="ECO:0000313" key="3">
    <source>
        <dbReference type="Proteomes" id="UP000050280"/>
    </source>
</evidence>
<evidence type="ECO:0000256" key="1">
    <source>
        <dbReference type="SAM" id="Phobius"/>
    </source>
</evidence>
<accession>A0A0P7ADI8</accession>